<name>A0A6A7ZV24_RHIML</name>
<dbReference type="EC" id="6.5.1.1" evidence="2"/>
<evidence type="ECO:0000256" key="3">
    <source>
        <dbReference type="ARBA" id="ARBA00022598"/>
    </source>
</evidence>
<dbReference type="CDD" id="cd07906">
    <property type="entry name" value="Adenylation_DNA_ligase_LigD_LigC"/>
    <property type="match status" value="1"/>
</dbReference>
<dbReference type="Pfam" id="PF01068">
    <property type="entry name" value="DNA_ligase_A_M"/>
    <property type="match status" value="1"/>
</dbReference>
<dbReference type="SUPFAM" id="SSF50249">
    <property type="entry name" value="Nucleic acid-binding proteins"/>
    <property type="match status" value="1"/>
</dbReference>
<evidence type="ECO:0000313" key="6">
    <source>
        <dbReference type="EMBL" id="MQW06555.1"/>
    </source>
</evidence>
<evidence type="ECO:0000259" key="5">
    <source>
        <dbReference type="PROSITE" id="PS50160"/>
    </source>
</evidence>
<sequence length="344" mass="38781">MFSTSKESIRLFTGLCVNGLMARESSKTPRGTSSPDPMPERVDPCLAMLVDKPPKGPDWAFEVKWDGYRLAVHVEPDRVRIITRGGYDWTPRFASIAAEARQLGYETLILDGEAVVLDDKGRSDFGMLQRALGKRPSLHDPREIIFFAFDLLYVDGWDLRRLPLRERRWLLEPIVAGRAGAIRLSEEVQADGDEFFRVACEHGLEGVIAKHIEKPYRSGRGEWWQKITCKRRDSFVIVGFEPSTVPGHLGRLLLAARQGGDLVYVGGCGTGWSHDLSRELRKLLEEMTTKTPAVTLRRKGAVFTEPVLVAEVEYRTWTDDGRLRHASFKGIRDRADDAAVFTLA</sequence>
<dbReference type="PANTHER" id="PTHR45674">
    <property type="entry name" value="DNA LIGASE 1/3 FAMILY MEMBER"/>
    <property type="match status" value="1"/>
</dbReference>
<dbReference type="GO" id="GO:0006281">
    <property type="term" value="P:DNA repair"/>
    <property type="evidence" value="ECO:0007669"/>
    <property type="project" value="InterPro"/>
</dbReference>
<comment type="caution">
    <text evidence="6">The sequence shown here is derived from an EMBL/GenBank/DDBJ whole genome shotgun (WGS) entry which is preliminary data.</text>
</comment>
<evidence type="ECO:0000256" key="4">
    <source>
        <dbReference type="ARBA" id="ARBA00034003"/>
    </source>
</evidence>
<dbReference type="GO" id="GO:0003910">
    <property type="term" value="F:DNA ligase (ATP) activity"/>
    <property type="evidence" value="ECO:0007669"/>
    <property type="project" value="UniProtKB-EC"/>
</dbReference>
<dbReference type="SUPFAM" id="SSF56091">
    <property type="entry name" value="DNA ligase/mRNA capping enzyme, catalytic domain"/>
    <property type="match status" value="1"/>
</dbReference>
<comment type="catalytic activity">
    <reaction evidence="4">
        <text>ATP + (deoxyribonucleotide)n-3'-hydroxyl + 5'-phospho-(deoxyribonucleotide)m = (deoxyribonucleotide)n+m + AMP + diphosphate.</text>
        <dbReference type="EC" id="6.5.1.1"/>
    </reaction>
</comment>
<reference evidence="6" key="1">
    <citation type="journal article" date="2013" name="Genome Biol.">
        <title>Comparative genomics of the core and accessory genomes of 48 Sinorhizobium strains comprising five genospecies.</title>
        <authorList>
            <person name="Sugawara M."/>
            <person name="Epstein B."/>
            <person name="Badgley B.D."/>
            <person name="Unno T."/>
            <person name="Xu L."/>
            <person name="Reese J."/>
            <person name="Gyaneshwar P."/>
            <person name="Denny R."/>
            <person name="Mudge J."/>
            <person name="Bharti A.K."/>
            <person name="Farmer A.D."/>
            <person name="May G.D."/>
            <person name="Woodward J.E."/>
            <person name="Medigue C."/>
            <person name="Vallenet D."/>
            <person name="Lajus A."/>
            <person name="Rouy Z."/>
            <person name="Martinez-Vaz B."/>
            <person name="Tiffin P."/>
            <person name="Young N.D."/>
            <person name="Sadowsky M.J."/>
        </authorList>
    </citation>
    <scope>NUCLEOTIDE SEQUENCE</scope>
    <source>
        <strain evidence="6">M30</strain>
    </source>
</reference>
<dbReference type="InterPro" id="IPR012340">
    <property type="entry name" value="NA-bd_OB-fold"/>
</dbReference>
<gene>
    <name evidence="6" type="ORF">GHK45_23365</name>
</gene>
<dbReference type="GO" id="GO:0006310">
    <property type="term" value="P:DNA recombination"/>
    <property type="evidence" value="ECO:0007669"/>
    <property type="project" value="InterPro"/>
</dbReference>
<dbReference type="NCBIfam" id="TIGR02779">
    <property type="entry name" value="NHEJ_ligase_lig"/>
    <property type="match status" value="1"/>
</dbReference>
<dbReference type="Pfam" id="PF04679">
    <property type="entry name" value="DNA_ligase_A_C"/>
    <property type="match status" value="1"/>
</dbReference>
<evidence type="ECO:0000256" key="2">
    <source>
        <dbReference type="ARBA" id="ARBA00012727"/>
    </source>
</evidence>
<dbReference type="Gene3D" id="3.30.470.30">
    <property type="entry name" value="DNA ligase/mRNA capping enzyme"/>
    <property type="match status" value="1"/>
</dbReference>
<comment type="similarity">
    <text evidence="1">Belongs to the ATP-dependent DNA ligase family.</text>
</comment>
<dbReference type="InterPro" id="IPR012310">
    <property type="entry name" value="DNA_ligase_ATP-dep_cent"/>
</dbReference>
<dbReference type="PROSITE" id="PS50160">
    <property type="entry name" value="DNA_LIGASE_A3"/>
    <property type="match status" value="1"/>
</dbReference>
<evidence type="ECO:0000256" key="1">
    <source>
        <dbReference type="ARBA" id="ARBA00007572"/>
    </source>
</evidence>
<organism evidence="6">
    <name type="scientific">Rhizobium meliloti</name>
    <name type="common">Ensifer meliloti</name>
    <name type="synonym">Sinorhizobium meliloti</name>
    <dbReference type="NCBI Taxonomy" id="382"/>
    <lineage>
        <taxon>Bacteria</taxon>
        <taxon>Pseudomonadati</taxon>
        <taxon>Pseudomonadota</taxon>
        <taxon>Alphaproteobacteria</taxon>
        <taxon>Hyphomicrobiales</taxon>
        <taxon>Rhizobiaceae</taxon>
        <taxon>Sinorhizobium/Ensifer group</taxon>
        <taxon>Sinorhizobium</taxon>
    </lineage>
</organism>
<keyword evidence="3 6" id="KW-0436">Ligase</keyword>
<dbReference type="InterPro" id="IPR014146">
    <property type="entry name" value="LigD_ligase_dom"/>
</dbReference>
<feature type="domain" description="ATP-dependent DNA ligase family profile" evidence="5">
    <location>
        <begin position="146"/>
        <end position="270"/>
    </location>
</feature>
<dbReference type="PANTHER" id="PTHR45674:SF4">
    <property type="entry name" value="DNA LIGASE 1"/>
    <property type="match status" value="1"/>
</dbReference>
<proteinExistence type="inferred from homology"/>
<dbReference type="InterPro" id="IPR050191">
    <property type="entry name" value="ATP-dep_DNA_ligase"/>
</dbReference>
<dbReference type="Gene3D" id="2.40.50.140">
    <property type="entry name" value="Nucleic acid-binding proteins"/>
    <property type="match status" value="1"/>
</dbReference>
<dbReference type="InterPro" id="IPR012309">
    <property type="entry name" value="DNA_ligase_ATP-dep_C"/>
</dbReference>
<dbReference type="CDD" id="cd07971">
    <property type="entry name" value="OBF_DNA_ligase_LigD"/>
    <property type="match status" value="1"/>
</dbReference>
<protein>
    <recommendedName>
        <fullName evidence="2">DNA ligase (ATP)</fullName>
        <ecNumber evidence="2">6.5.1.1</ecNumber>
    </recommendedName>
</protein>
<accession>A0A6A7ZV24</accession>
<dbReference type="AlphaFoldDB" id="A0A6A7ZV24"/>
<dbReference type="Gene3D" id="3.30.1490.70">
    <property type="match status" value="1"/>
</dbReference>
<dbReference type="GO" id="GO:0005524">
    <property type="term" value="F:ATP binding"/>
    <property type="evidence" value="ECO:0007669"/>
    <property type="project" value="InterPro"/>
</dbReference>
<dbReference type="EMBL" id="WISP01000172">
    <property type="protein sequence ID" value="MQW06555.1"/>
    <property type="molecule type" value="Genomic_DNA"/>
</dbReference>